<comment type="caution">
    <text evidence="1">The sequence shown here is derived from an EMBL/GenBank/DDBJ whole genome shotgun (WGS) entry which is preliminary data.</text>
</comment>
<dbReference type="VEuPathDB" id="PiroplasmaDB:BOVATA_033540"/>
<evidence type="ECO:0000313" key="1">
    <source>
        <dbReference type="EMBL" id="GBE61861.1"/>
    </source>
</evidence>
<sequence>MHDGDAYEHEYDRDEHEQVEAVLQPQPDQYVPLEHELQRALPLTVWQEGYHEAELRGNAADEERAEREGERVVREQLPLLEVLRVEQYAAEVEEVVEVGQRDDHEQQGADPRDGEIQVRRRLAAHKHVADEPPDEVILDVQVVHLRQHLGPPLAVGPLYVRHLVDLDDAVQHDENGANCPQHLAVTHHYAKLAELRFPQLALLPYIQQVRTLLPNVRLFLLGCPPYHQIGIPVPRPWASYHVRHVPVHLSENVPVNACDCPDCCSFLRHVRGAGLVICYFLHFVLYAVPRRTAPLHAVHVVARAEESCRLCLKLLIRTFLLAAFRYKARQWIILLQYFVPEMLYRHRGIGNAVVNLSGAQNILARDVYAIRHVYTRKPSENGDKCEAEAAHAQRVEYDTGRVSLGLQEQQLAQHGPG</sequence>
<evidence type="ECO:0000313" key="2">
    <source>
        <dbReference type="Proteomes" id="UP000236319"/>
    </source>
</evidence>
<gene>
    <name evidence="1" type="ORF">BOVATA_033540</name>
</gene>
<dbReference type="Proteomes" id="UP000236319">
    <property type="component" value="Unassembled WGS sequence"/>
</dbReference>
<dbReference type="RefSeq" id="XP_028868104.1">
    <property type="nucleotide sequence ID" value="XM_029012271.1"/>
</dbReference>
<reference evidence="1 2" key="1">
    <citation type="journal article" date="2017" name="BMC Genomics">
        <title>Whole-genome assembly of Babesia ovata and comparative genomics between closely related pathogens.</title>
        <authorList>
            <person name="Yamagishi J."/>
            <person name="Asada M."/>
            <person name="Hakimi H."/>
            <person name="Tanaka T.Q."/>
            <person name="Sugimoto C."/>
            <person name="Kawazu S."/>
        </authorList>
    </citation>
    <scope>NUCLEOTIDE SEQUENCE [LARGE SCALE GENOMIC DNA]</scope>
    <source>
        <strain evidence="1 2">Miyake</strain>
    </source>
</reference>
<name>A0A2H6KFU1_9APIC</name>
<dbReference type="AlphaFoldDB" id="A0A2H6KFU1"/>
<proteinExistence type="predicted"/>
<protein>
    <submittedName>
        <fullName evidence="1">Uncharacterized protein</fullName>
    </submittedName>
</protein>
<organism evidence="1 2">
    <name type="scientific">Babesia ovata</name>
    <dbReference type="NCBI Taxonomy" id="189622"/>
    <lineage>
        <taxon>Eukaryota</taxon>
        <taxon>Sar</taxon>
        <taxon>Alveolata</taxon>
        <taxon>Apicomplexa</taxon>
        <taxon>Aconoidasida</taxon>
        <taxon>Piroplasmida</taxon>
        <taxon>Babesiidae</taxon>
        <taxon>Babesia</taxon>
    </lineage>
</organism>
<keyword evidence="2" id="KW-1185">Reference proteome</keyword>
<accession>A0A2H6KFU1</accession>
<dbReference type="EMBL" id="BDSA01000003">
    <property type="protein sequence ID" value="GBE61861.1"/>
    <property type="molecule type" value="Genomic_DNA"/>
</dbReference>
<dbReference type="GeneID" id="39875631"/>